<dbReference type="GO" id="GO:0016747">
    <property type="term" value="F:acyltransferase activity, transferring groups other than amino-acyl groups"/>
    <property type="evidence" value="ECO:0007669"/>
    <property type="project" value="InterPro"/>
</dbReference>
<name>A0A1H7RI69_HALLR</name>
<dbReference type="Gene3D" id="3.40.630.30">
    <property type="match status" value="1"/>
</dbReference>
<sequence length="147" mass="16386">MSETEVRVATTADELEDAFSVRKTVFVDEQGVDESLEWDEYDESDSDAVHFVGYRDGEPVGAARLREAEAGVGKVERVAVLESARGEGWGRRLMEALEIEAENQRFDKLVLHGQTSAEGFYHGLDYETTSDVFDEAGIPHVKMAKEL</sequence>
<organism evidence="4 5">
    <name type="scientific">Haloferax larsenii</name>
    <dbReference type="NCBI Taxonomy" id="302484"/>
    <lineage>
        <taxon>Archaea</taxon>
        <taxon>Methanobacteriati</taxon>
        <taxon>Methanobacteriota</taxon>
        <taxon>Stenosarchaea group</taxon>
        <taxon>Halobacteria</taxon>
        <taxon>Halobacteriales</taxon>
        <taxon>Haloferacaceae</taxon>
        <taxon>Haloferax</taxon>
    </lineage>
</organism>
<dbReference type="CDD" id="cd04301">
    <property type="entry name" value="NAT_SF"/>
    <property type="match status" value="1"/>
</dbReference>
<accession>A0A1H7RI69</accession>
<proteinExistence type="predicted"/>
<keyword evidence="2 4" id="KW-0012">Acyltransferase</keyword>
<protein>
    <submittedName>
        <fullName evidence="4">Predicted N-acyltransferase, GNAT family</fullName>
    </submittedName>
</protein>
<dbReference type="OrthoDB" id="111868at2157"/>
<evidence type="ECO:0000259" key="3">
    <source>
        <dbReference type="PROSITE" id="PS51186"/>
    </source>
</evidence>
<dbReference type="InterPro" id="IPR000182">
    <property type="entry name" value="GNAT_dom"/>
</dbReference>
<gene>
    <name evidence="4" type="ORF">SAMN04488691_10639</name>
</gene>
<dbReference type="RefSeq" id="WP_074794822.1">
    <property type="nucleotide sequence ID" value="NZ_FOAD01000006.1"/>
</dbReference>
<dbReference type="EMBL" id="FOAD01000006">
    <property type="protein sequence ID" value="SEL59708.1"/>
    <property type="molecule type" value="Genomic_DNA"/>
</dbReference>
<dbReference type="InterPro" id="IPR016181">
    <property type="entry name" value="Acyl_CoA_acyltransferase"/>
</dbReference>
<dbReference type="AlphaFoldDB" id="A0A1H7RI69"/>
<reference evidence="4 5" key="1">
    <citation type="submission" date="2016-10" db="EMBL/GenBank/DDBJ databases">
        <authorList>
            <person name="de Groot N.N."/>
        </authorList>
    </citation>
    <scope>NUCLEOTIDE SEQUENCE [LARGE SCALE GENOMIC DNA]</scope>
    <source>
        <strain evidence="4 5">CDM_5</strain>
    </source>
</reference>
<evidence type="ECO:0000256" key="2">
    <source>
        <dbReference type="ARBA" id="ARBA00023315"/>
    </source>
</evidence>
<dbReference type="PROSITE" id="PS51186">
    <property type="entry name" value="GNAT"/>
    <property type="match status" value="1"/>
</dbReference>
<feature type="domain" description="N-acetyltransferase" evidence="3">
    <location>
        <begin position="4"/>
        <end position="147"/>
    </location>
</feature>
<evidence type="ECO:0000313" key="5">
    <source>
        <dbReference type="Proteomes" id="UP000183894"/>
    </source>
</evidence>
<evidence type="ECO:0000256" key="1">
    <source>
        <dbReference type="ARBA" id="ARBA00022679"/>
    </source>
</evidence>
<dbReference type="InterPro" id="IPR050832">
    <property type="entry name" value="Bact_Acetyltransf"/>
</dbReference>
<keyword evidence="1 4" id="KW-0808">Transferase</keyword>
<dbReference type="Pfam" id="PF13673">
    <property type="entry name" value="Acetyltransf_10"/>
    <property type="match status" value="1"/>
</dbReference>
<dbReference type="PANTHER" id="PTHR43877">
    <property type="entry name" value="AMINOALKYLPHOSPHONATE N-ACETYLTRANSFERASE-RELATED-RELATED"/>
    <property type="match status" value="1"/>
</dbReference>
<dbReference type="PANTHER" id="PTHR43877:SF2">
    <property type="entry name" value="AMINOALKYLPHOSPHONATE N-ACETYLTRANSFERASE-RELATED"/>
    <property type="match status" value="1"/>
</dbReference>
<dbReference type="Proteomes" id="UP000183894">
    <property type="component" value="Unassembled WGS sequence"/>
</dbReference>
<evidence type="ECO:0000313" key="4">
    <source>
        <dbReference type="EMBL" id="SEL59708.1"/>
    </source>
</evidence>
<dbReference type="SUPFAM" id="SSF55729">
    <property type="entry name" value="Acyl-CoA N-acyltransferases (Nat)"/>
    <property type="match status" value="1"/>
</dbReference>